<feature type="region of interest" description="Disordered" evidence="1">
    <location>
        <begin position="1"/>
        <end position="54"/>
    </location>
</feature>
<reference evidence="2 3" key="1">
    <citation type="journal article" date="2021" name="Elife">
        <title>Chloroplast acquisition without the gene transfer in kleptoplastic sea slugs, Plakobranchus ocellatus.</title>
        <authorList>
            <person name="Maeda T."/>
            <person name="Takahashi S."/>
            <person name="Yoshida T."/>
            <person name="Shimamura S."/>
            <person name="Takaki Y."/>
            <person name="Nagai Y."/>
            <person name="Toyoda A."/>
            <person name="Suzuki Y."/>
            <person name="Arimoto A."/>
            <person name="Ishii H."/>
            <person name="Satoh N."/>
            <person name="Nishiyama T."/>
            <person name="Hasebe M."/>
            <person name="Maruyama T."/>
            <person name="Minagawa J."/>
            <person name="Obokata J."/>
            <person name="Shigenobu S."/>
        </authorList>
    </citation>
    <scope>NUCLEOTIDE SEQUENCE [LARGE SCALE GENOMIC DNA]</scope>
</reference>
<protein>
    <submittedName>
        <fullName evidence="2">Jerky-like protein</fullName>
    </submittedName>
</protein>
<name>A0AAV4FZ10_9GAST</name>
<evidence type="ECO:0000256" key="1">
    <source>
        <dbReference type="SAM" id="MobiDB-lite"/>
    </source>
</evidence>
<dbReference type="EMBL" id="BMAT01004688">
    <property type="protein sequence ID" value="GFR78121.1"/>
    <property type="molecule type" value="Genomic_DNA"/>
</dbReference>
<accession>A0AAV4FZ10</accession>
<proteinExistence type="predicted"/>
<dbReference type="AlphaFoldDB" id="A0AAV4FZ10"/>
<organism evidence="2 3">
    <name type="scientific">Elysia marginata</name>
    <dbReference type="NCBI Taxonomy" id="1093978"/>
    <lineage>
        <taxon>Eukaryota</taxon>
        <taxon>Metazoa</taxon>
        <taxon>Spiralia</taxon>
        <taxon>Lophotrochozoa</taxon>
        <taxon>Mollusca</taxon>
        <taxon>Gastropoda</taxon>
        <taxon>Heterobranchia</taxon>
        <taxon>Euthyneura</taxon>
        <taxon>Panpulmonata</taxon>
        <taxon>Sacoglossa</taxon>
        <taxon>Placobranchoidea</taxon>
        <taxon>Plakobranchidae</taxon>
        <taxon>Elysia</taxon>
    </lineage>
</organism>
<evidence type="ECO:0000313" key="3">
    <source>
        <dbReference type="Proteomes" id="UP000762676"/>
    </source>
</evidence>
<keyword evidence="3" id="KW-1185">Reference proteome</keyword>
<dbReference type="SUPFAM" id="SSF57903">
    <property type="entry name" value="FYVE/PHD zinc finger"/>
    <property type="match status" value="1"/>
</dbReference>
<dbReference type="Proteomes" id="UP000762676">
    <property type="component" value="Unassembled WGS sequence"/>
</dbReference>
<dbReference type="InterPro" id="IPR013083">
    <property type="entry name" value="Znf_RING/FYVE/PHD"/>
</dbReference>
<comment type="caution">
    <text evidence="2">The sequence shown here is derived from an EMBL/GenBank/DDBJ whole genome shotgun (WGS) entry which is preliminary data.</text>
</comment>
<evidence type="ECO:0000313" key="2">
    <source>
        <dbReference type="EMBL" id="GFR78121.1"/>
    </source>
</evidence>
<sequence length="215" mass="23477">MVTDQPEPASGAGSPSGSGSTTAGPSTAAEGAPKRQQGLLQPQRQQGLLQPQRQQGLRQLRWINLHLLSRGRLQYKSVFLRLTSCLCQKPHGRGHSLREIGSQRSDSPVKRRLVEASSKTKAVSNLKTVKNKAPARGRSKGKGKGKACARLAVIESSSSEDEENICMVCCESFDDSRPGEKWIKCCDCGRWSHLDCTAHEGKKQYICDNCLSESL</sequence>
<dbReference type="InterPro" id="IPR011011">
    <property type="entry name" value="Znf_FYVE_PHD"/>
</dbReference>
<gene>
    <name evidence="2" type="ORF">ElyMa_002253300</name>
</gene>
<dbReference type="Gene3D" id="3.30.40.10">
    <property type="entry name" value="Zinc/RING finger domain, C3HC4 (zinc finger)"/>
    <property type="match status" value="1"/>
</dbReference>